<evidence type="ECO:0000313" key="1">
    <source>
        <dbReference type="EMBL" id="MQN91391.1"/>
    </source>
</evidence>
<gene>
    <name evidence="1" type="ORF">F7D59_16415</name>
</gene>
<dbReference type="RefSeq" id="WP_153112826.1">
    <property type="nucleotide sequence ID" value="NZ_VZAS01000049.1"/>
</dbReference>
<dbReference type="Proteomes" id="UP000420635">
    <property type="component" value="Unassembled WGS sequence"/>
</dbReference>
<comment type="caution">
    <text evidence="1">The sequence shown here is derived from an EMBL/GenBank/DDBJ whole genome shotgun (WGS) entry which is preliminary data.</text>
</comment>
<dbReference type="EMBL" id="VZBQ01000164">
    <property type="protein sequence ID" value="MQN91391.1"/>
    <property type="molecule type" value="Genomic_DNA"/>
</dbReference>
<evidence type="ECO:0000313" key="2">
    <source>
        <dbReference type="Proteomes" id="UP000420635"/>
    </source>
</evidence>
<sequence>MKFPVLGDSIGVLNDRNKMPSPFARVVWNKFEAALLVDTYEKVAKGELLRKAAIAKLSRRLRYRKIMNGIEVNEKYRNENGIQLQLSVMENILTHGEKGLASRSRLFEEIAKLATENHEEYIELLHEAIQMYPEPLDTEGKQPEVSLEQPVLVEESVPQENLLLNRVKKVLSKKFQKGIRLNSAIDKKRFYKSYEEIIGSSLDIVDDNFYNIVTSCGIESDGKIYVASELIPSNLQDEIDSFIDETIESGKEFVFYESLFRHFKEELLDTPIANVPMLCTWLQYKYEKEFYFDKEYMTRDRYIDIDIDHEVISYMREQWQVKSEDEVVKALDYLPEDSVRTAFNRNTNVLIAATRGMRFHIDKFEVNEEELKDIIFIIETTIEKFQFIGADELFDCIHQKLPQLISNNSDIPELGIRKALAVLLADKFDFNNAVISKKGVKLSAREALLAFAKCHEEFTLEEVDKLAQALGTVINYHLEPLLEYCIRINDKEFVAKDKVHFDVDSIDKYIKEHINHEVYSIPLKSIRNFATFPECNYPWTSRLLESYLLTASNQFKLYISDYLNKNNVCGVVSFKVSDLSFNNLIVIALAKNNVKLAKKEALEFLATEGYIVQRRYSDIEEILTKARQLREIDNNKQ</sequence>
<name>A0A646HFL1_9BACT</name>
<organism evidence="1 2">
    <name type="scientific">Segatella copri</name>
    <dbReference type="NCBI Taxonomy" id="165179"/>
    <lineage>
        <taxon>Bacteria</taxon>
        <taxon>Pseudomonadati</taxon>
        <taxon>Bacteroidota</taxon>
        <taxon>Bacteroidia</taxon>
        <taxon>Bacteroidales</taxon>
        <taxon>Prevotellaceae</taxon>
        <taxon>Segatella</taxon>
    </lineage>
</organism>
<protein>
    <submittedName>
        <fullName evidence="1">Uncharacterized protein</fullName>
    </submittedName>
</protein>
<dbReference type="AlphaFoldDB" id="A0A646HFL1"/>
<proteinExistence type="predicted"/>
<accession>A0A646HFL1</accession>
<reference evidence="2" key="1">
    <citation type="submission" date="2019-09" db="EMBL/GenBank/DDBJ databases">
        <title>Distinct polysaccharide growth profiles of human intestinal Prevotella copri isolates.</title>
        <authorList>
            <person name="Fehlner-Peach H."/>
            <person name="Magnabosco C."/>
            <person name="Raghavan V."/>
            <person name="Scher J.U."/>
            <person name="Tett A."/>
            <person name="Cox L.M."/>
            <person name="Gottsegen C."/>
            <person name="Watters A."/>
            <person name="Wiltshire- Gordon J.D."/>
            <person name="Segata N."/>
            <person name="Bonneau R."/>
            <person name="Littman D.R."/>
        </authorList>
    </citation>
    <scope>NUCLEOTIDE SEQUENCE [LARGE SCALE GENOMIC DNA]</scope>
    <source>
        <strain evidence="2">iP54</strain>
    </source>
</reference>